<evidence type="ECO:0000259" key="4">
    <source>
        <dbReference type="Pfam" id="PF22725"/>
    </source>
</evidence>
<dbReference type="Gene3D" id="3.30.360.10">
    <property type="entry name" value="Dihydrodipicolinate Reductase, domain 2"/>
    <property type="match status" value="1"/>
</dbReference>
<dbReference type="GO" id="GO:0016491">
    <property type="term" value="F:oxidoreductase activity"/>
    <property type="evidence" value="ECO:0007669"/>
    <property type="project" value="UniProtKB-KW"/>
</dbReference>
<dbReference type="GO" id="GO:0000166">
    <property type="term" value="F:nucleotide binding"/>
    <property type="evidence" value="ECO:0007669"/>
    <property type="project" value="InterPro"/>
</dbReference>
<comment type="similarity">
    <text evidence="1">Belongs to the Gfo/Idh/MocA family.</text>
</comment>
<dbReference type="EMBL" id="JTHE02000003">
    <property type="protein sequence ID" value="NEV69427.1"/>
    <property type="molecule type" value="Genomic_DNA"/>
</dbReference>
<dbReference type="Pfam" id="PF22725">
    <property type="entry name" value="GFO_IDH_MocA_C3"/>
    <property type="match status" value="1"/>
</dbReference>
<reference evidence="5" key="2">
    <citation type="journal article" date="2015" name="Genome Announc.">
        <title>Draft Genome Sequence of Filamentous Marine Cyanobacterium Lyngbya confervoides Strain BDU141951.</title>
        <authorList>
            <person name="Chandrababunaidu M.M."/>
            <person name="Sen D."/>
            <person name="Tripathy S."/>
        </authorList>
    </citation>
    <scope>NUCLEOTIDE SEQUENCE</scope>
    <source>
        <strain evidence="5">BDU141951</strain>
    </source>
</reference>
<evidence type="ECO:0000256" key="1">
    <source>
        <dbReference type="ARBA" id="ARBA00010928"/>
    </source>
</evidence>
<dbReference type="PANTHER" id="PTHR22604">
    <property type="entry name" value="OXIDOREDUCTASES"/>
    <property type="match status" value="1"/>
</dbReference>
<keyword evidence="2" id="KW-0560">Oxidoreductase</keyword>
<evidence type="ECO:0000259" key="3">
    <source>
        <dbReference type="Pfam" id="PF01408"/>
    </source>
</evidence>
<protein>
    <submittedName>
        <fullName evidence="5">Gfo/Idh/MocA family oxidoreductase</fullName>
    </submittedName>
</protein>
<reference evidence="5" key="1">
    <citation type="submission" date="2014-11" db="EMBL/GenBank/DDBJ databases">
        <authorList>
            <person name="Malar M.C."/>
            <person name="Sen D."/>
            <person name="Tripathy S."/>
        </authorList>
    </citation>
    <scope>NUCLEOTIDE SEQUENCE</scope>
    <source>
        <strain evidence="5">BDU141951</strain>
    </source>
</reference>
<accession>A0A0C1YJI9</accession>
<dbReference type="InterPro" id="IPR036291">
    <property type="entry name" value="NAD(P)-bd_dom_sf"/>
</dbReference>
<organism evidence="5">
    <name type="scientific">Lyngbya confervoides BDU141951</name>
    <dbReference type="NCBI Taxonomy" id="1574623"/>
    <lineage>
        <taxon>Bacteria</taxon>
        <taxon>Bacillati</taxon>
        <taxon>Cyanobacteriota</taxon>
        <taxon>Cyanophyceae</taxon>
        <taxon>Oscillatoriophycideae</taxon>
        <taxon>Oscillatoriales</taxon>
        <taxon>Microcoleaceae</taxon>
        <taxon>Lyngbya</taxon>
    </lineage>
</organism>
<evidence type="ECO:0000256" key="2">
    <source>
        <dbReference type="ARBA" id="ARBA00023002"/>
    </source>
</evidence>
<dbReference type="PANTHER" id="PTHR22604:SF105">
    <property type="entry name" value="TRANS-1,2-DIHYDROBENZENE-1,2-DIOL DEHYDROGENASE"/>
    <property type="match status" value="1"/>
</dbReference>
<comment type="caution">
    <text evidence="5">The sequence shown here is derived from an EMBL/GenBank/DDBJ whole genome shotgun (WGS) entry which is preliminary data.</text>
</comment>
<dbReference type="SUPFAM" id="SSF51735">
    <property type="entry name" value="NAD(P)-binding Rossmann-fold domains"/>
    <property type="match status" value="1"/>
</dbReference>
<name>A0A0C1YJI9_9CYAN</name>
<dbReference type="InterPro" id="IPR050984">
    <property type="entry name" value="Gfo/Idh/MocA_domain"/>
</dbReference>
<dbReference type="SUPFAM" id="SSF55347">
    <property type="entry name" value="Glyceraldehyde-3-phosphate dehydrogenase-like, C-terminal domain"/>
    <property type="match status" value="1"/>
</dbReference>
<proteinExistence type="inferred from homology"/>
<dbReference type="Pfam" id="PF01408">
    <property type="entry name" value="GFO_IDH_MocA"/>
    <property type="match status" value="1"/>
</dbReference>
<dbReference type="InterPro" id="IPR000683">
    <property type="entry name" value="Gfo/Idh/MocA-like_OxRdtase_N"/>
</dbReference>
<feature type="domain" description="Gfo/Idh/MocA-like oxidoreductase N-terminal" evidence="3">
    <location>
        <begin position="7"/>
        <end position="123"/>
    </location>
</feature>
<feature type="domain" description="GFO/IDH/MocA-like oxidoreductase" evidence="4">
    <location>
        <begin position="134"/>
        <end position="249"/>
    </location>
</feature>
<reference evidence="5" key="3">
    <citation type="submission" date="2020-02" db="EMBL/GenBank/DDBJ databases">
        <authorList>
            <person name="Sarangi A.N."/>
            <person name="Ghosh S."/>
            <person name="Mukherjee M."/>
            <person name="Tripathy S."/>
        </authorList>
    </citation>
    <scope>NUCLEOTIDE SEQUENCE</scope>
    <source>
        <strain evidence="5">BDU141951</strain>
    </source>
</reference>
<dbReference type="InterPro" id="IPR055170">
    <property type="entry name" value="GFO_IDH_MocA-like_dom"/>
</dbReference>
<dbReference type="Gene3D" id="3.40.50.720">
    <property type="entry name" value="NAD(P)-binding Rossmann-like Domain"/>
    <property type="match status" value="1"/>
</dbReference>
<dbReference type="AlphaFoldDB" id="A0A0C1YJI9"/>
<sequence length="375" mass="41539">MVEQNLVRWGILGTGWIAGQFAKDLRRVPGATLVGVASRSQQKAEQFAQSFPGCRAYASYQDLVQAPDIDVVYVATPHIRHSEDCLLALHAGKSVLCEKPFTINRPQAEEIFAIAKANNLFCMEAMWMRFIPLMQEARRMVQQGELGKIRFITADFGYPVGFSAENRLFNLELGGGSLLDRGCYALSLAVYLLGQPEQITGLAHIGPTGVDEQCSMTLRYANGALAQLAATVQTHSTNQAVIAGTRGQLVIKPPFFYPECLVVHRFPDRETMAATPPVSLPTDFKGRLKSTLKANVWYKRLRRWRPTGGKTLTQLDGGNGYQYQAMEVGRCLQAGLLESSLMPWADTLQVLDLMDTLRASWQLSYAQDQSLTVSE</sequence>
<gene>
    <name evidence="5" type="ORF">QQ91_020225</name>
</gene>
<evidence type="ECO:0000313" key="5">
    <source>
        <dbReference type="EMBL" id="NEV69427.1"/>
    </source>
</evidence>